<protein>
    <submittedName>
        <fullName evidence="1">Uncharacterized protein</fullName>
    </submittedName>
</protein>
<evidence type="ECO:0000313" key="2">
    <source>
        <dbReference type="Proteomes" id="UP000299102"/>
    </source>
</evidence>
<proteinExistence type="predicted"/>
<dbReference type="AlphaFoldDB" id="A0A4C2A8V2"/>
<dbReference type="Proteomes" id="UP000299102">
    <property type="component" value="Unassembled WGS sequence"/>
</dbReference>
<sequence>MVEPRCGQLGCSMKMGRLACSVTVEECEAGDGNLTALRWRAADIAYSLVVACPFAPRQCYAKRTKSVTDKAGVQQYHISVASYEVHFNPIRKCQLRRGATGLVCGAPAPYVARSIMMSYCHQNLMCAHAPPGGCAYCSLNHAPRPLSNASGDRLSRVNNIINSVAAGQRALARGTPRAGCVSASTI</sequence>
<dbReference type="EMBL" id="BGZK01002626">
    <property type="protein sequence ID" value="GBP95415.1"/>
    <property type="molecule type" value="Genomic_DNA"/>
</dbReference>
<keyword evidence="2" id="KW-1185">Reference proteome</keyword>
<name>A0A4C2A8V2_EUMVA</name>
<gene>
    <name evidence="1" type="ORF">EVAR_90805_1</name>
</gene>
<organism evidence="1 2">
    <name type="scientific">Eumeta variegata</name>
    <name type="common">Bagworm moth</name>
    <name type="synonym">Eumeta japonica</name>
    <dbReference type="NCBI Taxonomy" id="151549"/>
    <lineage>
        <taxon>Eukaryota</taxon>
        <taxon>Metazoa</taxon>
        <taxon>Ecdysozoa</taxon>
        <taxon>Arthropoda</taxon>
        <taxon>Hexapoda</taxon>
        <taxon>Insecta</taxon>
        <taxon>Pterygota</taxon>
        <taxon>Neoptera</taxon>
        <taxon>Endopterygota</taxon>
        <taxon>Lepidoptera</taxon>
        <taxon>Glossata</taxon>
        <taxon>Ditrysia</taxon>
        <taxon>Tineoidea</taxon>
        <taxon>Psychidae</taxon>
        <taxon>Oiketicinae</taxon>
        <taxon>Eumeta</taxon>
    </lineage>
</organism>
<evidence type="ECO:0000313" key="1">
    <source>
        <dbReference type="EMBL" id="GBP95415.1"/>
    </source>
</evidence>
<reference evidence="1 2" key="1">
    <citation type="journal article" date="2019" name="Commun. Biol.">
        <title>The bagworm genome reveals a unique fibroin gene that provides high tensile strength.</title>
        <authorList>
            <person name="Kono N."/>
            <person name="Nakamura H."/>
            <person name="Ohtoshi R."/>
            <person name="Tomita M."/>
            <person name="Numata K."/>
            <person name="Arakawa K."/>
        </authorList>
    </citation>
    <scope>NUCLEOTIDE SEQUENCE [LARGE SCALE GENOMIC DNA]</scope>
</reference>
<accession>A0A4C2A8V2</accession>
<comment type="caution">
    <text evidence="1">The sequence shown here is derived from an EMBL/GenBank/DDBJ whole genome shotgun (WGS) entry which is preliminary data.</text>
</comment>